<sequence length="331" mass="35925">MTGGRGEPHVCRLRDGTELHGRFWACAHPAGVVVIRTPYDADAHASTARSWNARGYHCLVQDVRGRYRSQGAWEPFRHEENDGGQVLFRLGADHPGLPVLLFGASYAAHTALEAARAAARTRPAVVAGIIVLVPALGLAETAWDSTGAPRLRQRIGWWHEHGRARRSRPALPAAELDRRTAQAAEAGVLDAATSWGWSAETVASWRRLWAADRIDLAARYGLLDLPLLVISGDDDFFDADARRLARAWPGASHFATGPWGHTLAAGVTDPAVRAGIRRAGGLARLIDGWLSARGLPGNTEDWVEPACWAGSPTRSRLDPEAATWQHERATP</sequence>
<dbReference type="RefSeq" id="WP_081190360.1">
    <property type="nucleotide sequence ID" value="NZ_MWIH01000002.1"/>
</dbReference>
<accession>A0A1V9AD13</accession>
<dbReference type="Gene3D" id="1.10.3020.10">
    <property type="entry name" value="alpha-amino acid ester hydrolase ( Helical cap domain)"/>
    <property type="match status" value="1"/>
</dbReference>
<dbReference type="GO" id="GO:0016787">
    <property type="term" value="F:hydrolase activity"/>
    <property type="evidence" value="ECO:0007669"/>
    <property type="project" value="InterPro"/>
</dbReference>
<name>A0A1V9AD13_SACPI</name>
<evidence type="ECO:0000259" key="2">
    <source>
        <dbReference type="Pfam" id="PF02129"/>
    </source>
</evidence>
<comment type="caution">
    <text evidence="3">The sequence shown here is derived from an EMBL/GenBank/DDBJ whole genome shotgun (WGS) entry which is preliminary data.</text>
</comment>
<proteinExistence type="predicted"/>
<evidence type="ECO:0000313" key="3">
    <source>
        <dbReference type="EMBL" id="OQO94963.1"/>
    </source>
</evidence>
<dbReference type="EMBL" id="MWIH01000002">
    <property type="protein sequence ID" value="OQO94963.1"/>
    <property type="molecule type" value="Genomic_DNA"/>
</dbReference>
<feature type="compositionally biased region" description="Basic and acidic residues" evidence="1">
    <location>
        <begin position="315"/>
        <end position="331"/>
    </location>
</feature>
<dbReference type="AlphaFoldDB" id="A0A1V9AD13"/>
<reference evidence="3 4" key="1">
    <citation type="submission" date="2017-02" db="EMBL/GenBank/DDBJ databases">
        <title>Draft genome of Saccharomonospora sp. 154.</title>
        <authorList>
            <person name="Alonso-Carmona G.S."/>
            <person name="De La Haba R."/>
            <person name="Vera-Gargallo B."/>
            <person name="Sandoval-Trujillo A.H."/>
            <person name="Ramirez-Duran N."/>
            <person name="Ventosa A."/>
        </authorList>
    </citation>
    <scope>NUCLEOTIDE SEQUENCE [LARGE SCALE GENOMIC DNA]</scope>
    <source>
        <strain evidence="3 4">LRS4.154</strain>
    </source>
</reference>
<dbReference type="InterPro" id="IPR005674">
    <property type="entry name" value="CocE/Ser_esterase"/>
</dbReference>
<evidence type="ECO:0000256" key="1">
    <source>
        <dbReference type="SAM" id="MobiDB-lite"/>
    </source>
</evidence>
<organism evidence="3 4">
    <name type="scientific">Saccharomonospora piscinae</name>
    <dbReference type="NCBI Taxonomy" id="687388"/>
    <lineage>
        <taxon>Bacteria</taxon>
        <taxon>Bacillati</taxon>
        <taxon>Actinomycetota</taxon>
        <taxon>Actinomycetes</taxon>
        <taxon>Pseudonocardiales</taxon>
        <taxon>Pseudonocardiaceae</taxon>
        <taxon>Saccharomonospora</taxon>
    </lineage>
</organism>
<dbReference type="Pfam" id="PF02129">
    <property type="entry name" value="Peptidase_S15"/>
    <property type="match status" value="1"/>
</dbReference>
<dbReference type="NCBIfam" id="TIGR00976">
    <property type="entry name" value="CocE_NonD"/>
    <property type="match status" value="1"/>
</dbReference>
<dbReference type="InterPro" id="IPR029058">
    <property type="entry name" value="AB_hydrolase_fold"/>
</dbReference>
<dbReference type="STRING" id="1962155.B1813_02540"/>
<feature type="region of interest" description="Disordered" evidence="1">
    <location>
        <begin position="312"/>
        <end position="331"/>
    </location>
</feature>
<dbReference type="InterPro" id="IPR000383">
    <property type="entry name" value="Xaa-Pro-like_dom"/>
</dbReference>
<feature type="domain" description="Xaa-Pro dipeptidyl-peptidase-like" evidence="2">
    <location>
        <begin position="15"/>
        <end position="262"/>
    </location>
</feature>
<keyword evidence="4" id="KW-1185">Reference proteome</keyword>
<evidence type="ECO:0000313" key="4">
    <source>
        <dbReference type="Proteomes" id="UP000192591"/>
    </source>
</evidence>
<dbReference type="Gene3D" id="3.40.50.1820">
    <property type="entry name" value="alpha/beta hydrolase"/>
    <property type="match status" value="1"/>
</dbReference>
<protein>
    <recommendedName>
        <fullName evidence="2">Xaa-Pro dipeptidyl-peptidase-like domain-containing protein</fullName>
    </recommendedName>
</protein>
<dbReference type="Proteomes" id="UP000192591">
    <property type="component" value="Unassembled WGS sequence"/>
</dbReference>
<gene>
    <name evidence="3" type="ORF">B1813_02540</name>
</gene>
<dbReference type="SUPFAM" id="SSF53474">
    <property type="entry name" value="alpha/beta-Hydrolases"/>
    <property type="match status" value="1"/>
</dbReference>